<dbReference type="AlphaFoldDB" id="A0A9X3WLI7"/>
<comment type="caution">
    <text evidence="3">The sequence shown here is derived from an EMBL/GenBank/DDBJ whole genome shotgun (WGS) entry which is preliminary data.</text>
</comment>
<dbReference type="EMBL" id="JAMQJZ010000018">
    <property type="protein sequence ID" value="MDC3422292.1"/>
    <property type="molecule type" value="Genomic_DNA"/>
</dbReference>
<dbReference type="RefSeq" id="WP_259868161.1">
    <property type="nucleotide sequence ID" value="NZ_JAMQJZ010000018.1"/>
</dbReference>
<accession>A0A9X3WLI7</accession>
<sequence>MKKKIMIVTGVIVAGGLIGFALSQTGVVSADPSYSKDDIRKEVLELYPGEITELELEKQGKKVIYEIEIDVDGKEYELEMDGNTGEVLKLDEKLLAAKDASRGADVQNDDRGTDDDGEADDTTKEDDLIDDESKKESDDGSNADGDDSKNTLISQKEAEKIALENFAGTIEELELDEDDNRLIYEIEIVNGKRQADIDIDAYTGKVLVLDIETDED</sequence>
<dbReference type="Gene3D" id="3.10.450.40">
    <property type="match status" value="2"/>
</dbReference>
<evidence type="ECO:0000313" key="3">
    <source>
        <dbReference type="EMBL" id="MDC3422292.1"/>
    </source>
</evidence>
<dbReference type="Proteomes" id="UP001145072">
    <property type="component" value="Unassembled WGS sequence"/>
</dbReference>
<proteinExistence type="predicted"/>
<protein>
    <submittedName>
        <fullName evidence="3">PepSY domain-containing protein</fullName>
    </submittedName>
</protein>
<dbReference type="InterPro" id="IPR025711">
    <property type="entry name" value="PepSY"/>
</dbReference>
<feature type="domain" description="PepSY" evidence="2">
    <location>
        <begin position="153"/>
        <end position="207"/>
    </location>
</feature>
<keyword evidence="4" id="KW-1185">Reference proteome</keyword>
<gene>
    <name evidence="3" type="ORF">NC661_18230</name>
</gene>
<feature type="compositionally biased region" description="Basic and acidic residues" evidence="1">
    <location>
        <begin position="121"/>
        <end position="138"/>
    </location>
</feature>
<dbReference type="Pfam" id="PF03413">
    <property type="entry name" value="PepSY"/>
    <property type="match status" value="2"/>
</dbReference>
<name>A0A9X3WLI7_9BACI</name>
<evidence type="ECO:0000256" key="1">
    <source>
        <dbReference type="SAM" id="MobiDB-lite"/>
    </source>
</evidence>
<evidence type="ECO:0000313" key="4">
    <source>
        <dbReference type="Proteomes" id="UP001145072"/>
    </source>
</evidence>
<feature type="region of interest" description="Disordered" evidence="1">
    <location>
        <begin position="100"/>
        <end position="152"/>
    </location>
</feature>
<organism evidence="3 4">
    <name type="scientific">Aquibacillus koreensis</name>
    <dbReference type="NCBI Taxonomy" id="279446"/>
    <lineage>
        <taxon>Bacteria</taxon>
        <taxon>Bacillati</taxon>
        <taxon>Bacillota</taxon>
        <taxon>Bacilli</taxon>
        <taxon>Bacillales</taxon>
        <taxon>Bacillaceae</taxon>
        <taxon>Aquibacillus</taxon>
    </lineage>
</organism>
<reference evidence="3" key="1">
    <citation type="submission" date="2022-06" db="EMBL/GenBank/DDBJ databases">
        <title>Aquibacillus sp. a new bacterium isolated from soil saline samples.</title>
        <authorList>
            <person name="Galisteo C."/>
            <person name="De La Haba R."/>
            <person name="Sanchez-Porro C."/>
            <person name="Ventosa A."/>
        </authorList>
    </citation>
    <scope>NUCLEOTIDE SEQUENCE</scope>
    <source>
        <strain evidence="3">JCM 12387</strain>
    </source>
</reference>
<evidence type="ECO:0000259" key="2">
    <source>
        <dbReference type="Pfam" id="PF03413"/>
    </source>
</evidence>
<feature type="domain" description="PepSY" evidence="2">
    <location>
        <begin position="34"/>
        <end position="89"/>
    </location>
</feature>